<evidence type="ECO:0000256" key="1">
    <source>
        <dbReference type="SAM" id="Phobius"/>
    </source>
</evidence>
<accession>A0A428MUV5</accession>
<evidence type="ECO:0000313" key="3">
    <source>
        <dbReference type="Proteomes" id="UP000275076"/>
    </source>
</evidence>
<evidence type="ECO:0008006" key="4">
    <source>
        <dbReference type="Google" id="ProtNLM"/>
    </source>
</evidence>
<evidence type="ECO:0000313" key="2">
    <source>
        <dbReference type="EMBL" id="RSL29933.1"/>
    </source>
</evidence>
<feature type="transmembrane region" description="Helical" evidence="1">
    <location>
        <begin position="24"/>
        <end position="44"/>
    </location>
</feature>
<dbReference type="EMBL" id="RBVX01000047">
    <property type="protein sequence ID" value="RSL29933.1"/>
    <property type="molecule type" value="Genomic_DNA"/>
</dbReference>
<feature type="transmembrane region" description="Helical" evidence="1">
    <location>
        <begin position="51"/>
        <end position="73"/>
    </location>
</feature>
<protein>
    <recommendedName>
        <fullName evidence="4">YesK-like protein</fullName>
    </recommendedName>
</protein>
<reference evidence="2 3" key="1">
    <citation type="submission" date="2018-10" db="EMBL/GenBank/DDBJ databases">
        <title>Draft genome sequence of Bacillus salarius IM0101, isolated from a hypersaline soil in Inner Mongolia, China.</title>
        <authorList>
            <person name="Yamprayoonswat W."/>
            <person name="Boonvisut S."/>
            <person name="Jumpathong W."/>
            <person name="Sittihan S."/>
            <person name="Ruangsuj P."/>
            <person name="Wanthongcharoen S."/>
            <person name="Thongpramul N."/>
            <person name="Pimmason S."/>
            <person name="Yu B."/>
            <person name="Yasawong M."/>
        </authorList>
    </citation>
    <scope>NUCLEOTIDE SEQUENCE [LARGE SCALE GENOMIC DNA]</scope>
    <source>
        <strain evidence="2 3">IM0101</strain>
    </source>
</reference>
<organism evidence="2 3">
    <name type="scientific">Salibacterium salarium</name>
    <dbReference type="NCBI Taxonomy" id="284579"/>
    <lineage>
        <taxon>Bacteria</taxon>
        <taxon>Bacillati</taxon>
        <taxon>Bacillota</taxon>
        <taxon>Bacilli</taxon>
        <taxon>Bacillales</taxon>
        <taxon>Bacillaceae</taxon>
    </lineage>
</organism>
<keyword evidence="1" id="KW-0812">Transmembrane</keyword>
<sequence length="80" mass="9010">MLAITVLIILSALLIIKWKQWYPYSIPLGIILGGLYYQLFYLLFTVGWVGLQGIIGLAIALVTGIILMIYYLVSKYIKGN</sequence>
<proteinExistence type="predicted"/>
<comment type="caution">
    <text evidence="2">The sequence shown here is derived from an EMBL/GenBank/DDBJ whole genome shotgun (WGS) entry which is preliminary data.</text>
</comment>
<gene>
    <name evidence="2" type="ORF">D7Z54_28775</name>
</gene>
<dbReference type="Proteomes" id="UP000275076">
    <property type="component" value="Unassembled WGS sequence"/>
</dbReference>
<keyword evidence="3" id="KW-1185">Reference proteome</keyword>
<dbReference type="AlphaFoldDB" id="A0A428MUV5"/>
<name>A0A428MUV5_9BACI</name>
<keyword evidence="1" id="KW-1133">Transmembrane helix</keyword>
<keyword evidence="1" id="KW-0472">Membrane</keyword>